<name>A0ABY3CBV2_9GAMM</name>
<accession>A0ABY3CBV2</accession>
<protein>
    <submittedName>
        <fullName evidence="1">Glycosyltransferase family 2 protein</fullName>
    </submittedName>
</protein>
<reference evidence="1 2" key="1">
    <citation type="journal article" date="2019" name="Antonie Van Leeuwenhoek">
        <title>Description of 'Ca. Methylobacter oryzae' KRF1, a novel species from the environmentally important Methylobacter clade 2.</title>
        <authorList>
            <person name="Khatri K."/>
            <person name="Mohite J.A."/>
            <person name="Pandit P.S."/>
            <person name="Bahulikar R."/>
            <person name="Rahalkar M.C."/>
        </authorList>
    </citation>
    <scope>NUCLEOTIDE SEQUENCE [LARGE SCALE GENOMIC DNA]</scope>
    <source>
        <strain evidence="1 2">KRF1</strain>
    </source>
</reference>
<dbReference type="EMBL" id="RYFG02000076">
    <property type="protein sequence ID" value="TRW97079.1"/>
    <property type="molecule type" value="Genomic_DNA"/>
</dbReference>
<sequence length="270" mass="31315">MRTVICHFYNEEYLLPWWLKHHLPMFDYGVLIDHGSTDNSADICRQLAPNWRLVRSRLTHFDAYQTDLEVMNYEQELVGWKIALTVSEFLMSSVPLSQLESYLKDMGRIGCAASGMLVIDENPDIEASHDLPLPLQKHHGIDDNAITSQEERIAIGNIGLQPTRNRFFHNNAVGQYYPGRHSSFLPDSSFRVLNLMVFVYHYAPWNAQTIKRKMQIGTKLDAKDVARGWGVHHLRDEATLQNDYLRKKEVAFDFMKYEHARDAIALNCKY</sequence>
<evidence type="ECO:0000313" key="2">
    <source>
        <dbReference type="Proteomes" id="UP000733744"/>
    </source>
</evidence>
<dbReference type="Proteomes" id="UP000733744">
    <property type="component" value="Unassembled WGS sequence"/>
</dbReference>
<keyword evidence="2" id="KW-1185">Reference proteome</keyword>
<gene>
    <name evidence="1" type="ORF">EKO24_008000</name>
</gene>
<dbReference type="Pfam" id="PF13704">
    <property type="entry name" value="Glyco_tranf_2_4"/>
    <property type="match status" value="1"/>
</dbReference>
<organism evidence="1 2">
    <name type="scientific">Candidatus Methylobacter oryzae</name>
    <dbReference type="NCBI Taxonomy" id="2497749"/>
    <lineage>
        <taxon>Bacteria</taxon>
        <taxon>Pseudomonadati</taxon>
        <taxon>Pseudomonadota</taxon>
        <taxon>Gammaproteobacteria</taxon>
        <taxon>Methylococcales</taxon>
        <taxon>Methylococcaceae</taxon>
        <taxon>Methylobacter</taxon>
    </lineage>
</organism>
<evidence type="ECO:0000313" key="1">
    <source>
        <dbReference type="EMBL" id="TRW97079.1"/>
    </source>
</evidence>
<comment type="caution">
    <text evidence="1">The sequence shown here is derived from an EMBL/GenBank/DDBJ whole genome shotgun (WGS) entry which is preliminary data.</text>
</comment>
<dbReference type="RefSeq" id="WP_127030256.1">
    <property type="nucleotide sequence ID" value="NZ_RYFG02000076.1"/>
</dbReference>
<proteinExistence type="predicted"/>